<evidence type="ECO:0000256" key="1">
    <source>
        <dbReference type="ARBA" id="ARBA00004496"/>
    </source>
</evidence>
<evidence type="ECO:0000259" key="4">
    <source>
        <dbReference type="Pfam" id="PF19047"/>
    </source>
</evidence>
<dbReference type="AlphaFoldDB" id="A0A9N9BCS9"/>
<protein>
    <submittedName>
        <fullName evidence="5">10162_t:CDS:1</fullName>
    </submittedName>
</protein>
<dbReference type="InterPro" id="IPR043936">
    <property type="entry name" value="HOOK_N"/>
</dbReference>
<dbReference type="InterPro" id="IPR036872">
    <property type="entry name" value="CH_dom_sf"/>
</dbReference>
<organism evidence="5 6">
    <name type="scientific">Ambispora gerdemannii</name>
    <dbReference type="NCBI Taxonomy" id="144530"/>
    <lineage>
        <taxon>Eukaryota</taxon>
        <taxon>Fungi</taxon>
        <taxon>Fungi incertae sedis</taxon>
        <taxon>Mucoromycota</taxon>
        <taxon>Glomeromycotina</taxon>
        <taxon>Glomeromycetes</taxon>
        <taxon>Archaeosporales</taxon>
        <taxon>Ambisporaceae</taxon>
        <taxon>Ambispora</taxon>
    </lineage>
</organism>
<dbReference type="Pfam" id="PF19047">
    <property type="entry name" value="HOOK_N"/>
    <property type="match status" value="1"/>
</dbReference>
<evidence type="ECO:0000256" key="3">
    <source>
        <dbReference type="ARBA" id="ARBA00023054"/>
    </source>
</evidence>
<dbReference type="SUPFAM" id="SSF116907">
    <property type="entry name" value="Hook domain"/>
    <property type="match status" value="1"/>
</dbReference>
<keyword evidence="2" id="KW-0963">Cytoplasm</keyword>
<dbReference type="EMBL" id="CAJVPL010001249">
    <property type="protein sequence ID" value="CAG8561243.1"/>
    <property type="molecule type" value="Genomic_DNA"/>
</dbReference>
<sequence>MSKAQEEELVAFIEWVNTFENISRTVTNYKDLADGGVLIEIAYDVDPRWFKTLRGDTREDKDNWVLKFNKLKRLYALIQRYYEEVFGYDPKNIDAPNLNTIAKESDINELVKLCSIVLTLAVQSQNNAVYIERIQSLSDTSQKGLMMAIER</sequence>
<feature type="domain" description="HOOK N-terminal" evidence="4">
    <location>
        <begin position="10"/>
        <end position="150"/>
    </location>
</feature>
<dbReference type="GO" id="GO:0008017">
    <property type="term" value="F:microtubule binding"/>
    <property type="evidence" value="ECO:0007669"/>
    <property type="project" value="TreeGrafter"/>
</dbReference>
<dbReference type="Proteomes" id="UP000789831">
    <property type="component" value="Unassembled WGS sequence"/>
</dbReference>
<dbReference type="PANTHER" id="PTHR18947">
    <property type="entry name" value="HOOK PROTEINS"/>
    <property type="match status" value="1"/>
</dbReference>
<name>A0A9N9BCS9_9GLOM</name>
<dbReference type="GO" id="GO:0031122">
    <property type="term" value="P:cytoplasmic microtubule organization"/>
    <property type="evidence" value="ECO:0007669"/>
    <property type="project" value="TreeGrafter"/>
</dbReference>
<evidence type="ECO:0000256" key="2">
    <source>
        <dbReference type="ARBA" id="ARBA00022490"/>
    </source>
</evidence>
<proteinExistence type="predicted"/>
<dbReference type="Gene3D" id="1.10.418.10">
    <property type="entry name" value="Calponin-like domain"/>
    <property type="match status" value="1"/>
</dbReference>
<dbReference type="GO" id="GO:0005815">
    <property type="term" value="C:microtubule organizing center"/>
    <property type="evidence" value="ECO:0007669"/>
    <property type="project" value="TreeGrafter"/>
</dbReference>
<dbReference type="OrthoDB" id="49395at2759"/>
<keyword evidence="3" id="KW-0175">Coiled coil</keyword>
<accession>A0A9N9BCS9</accession>
<comment type="subcellular location">
    <subcellularLocation>
        <location evidence="1">Cytoplasm</location>
    </subcellularLocation>
</comment>
<comment type="caution">
    <text evidence="5">The sequence shown here is derived from an EMBL/GenBank/DDBJ whole genome shotgun (WGS) entry which is preliminary data.</text>
</comment>
<feature type="non-terminal residue" evidence="5">
    <location>
        <position position="1"/>
    </location>
</feature>
<dbReference type="PANTHER" id="PTHR18947:SF28">
    <property type="entry name" value="GIRDIN, ISOFORM A"/>
    <property type="match status" value="1"/>
</dbReference>
<dbReference type="GO" id="GO:0051959">
    <property type="term" value="F:dynein light intermediate chain binding"/>
    <property type="evidence" value="ECO:0007669"/>
    <property type="project" value="TreeGrafter"/>
</dbReference>
<evidence type="ECO:0000313" key="6">
    <source>
        <dbReference type="Proteomes" id="UP000789831"/>
    </source>
</evidence>
<dbReference type="GO" id="GO:0030705">
    <property type="term" value="P:cytoskeleton-dependent intracellular transport"/>
    <property type="evidence" value="ECO:0007669"/>
    <property type="project" value="InterPro"/>
</dbReference>
<keyword evidence="6" id="KW-1185">Reference proteome</keyword>
<dbReference type="CDD" id="cd22211">
    <property type="entry name" value="HkD_SF"/>
    <property type="match status" value="1"/>
</dbReference>
<gene>
    <name evidence="5" type="ORF">AGERDE_LOCUS7162</name>
</gene>
<reference evidence="5" key="1">
    <citation type="submission" date="2021-06" db="EMBL/GenBank/DDBJ databases">
        <authorList>
            <person name="Kallberg Y."/>
            <person name="Tangrot J."/>
            <person name="Rosling A."/>
        </authorList>
    </citation>
    <scope>NUCLEOTIDE SEQUENCE</scope>
    <source>
        <strain evidence="5">MT106</strain>
    </source>
</reference>
<evidence type="ECO:0000313" key="5">
    <source>
        <dbReference type="EMBL" id="CAG8561243.1"/>
    </source>
</evidence>
<dbReference type="GO" id="GO:0005737">
    <property type="term" value="C:cytoplasm"/>
    <property type="evidence" value="ECO:0007669"/>
    <property type="project" value="UniProtKB-SubCell"/>
</dbReference>